<organism evidence="1 2">
    <name type="scientific">Roseburia intestinalis</name>
    <dbReference type="NCBI Taxonomy" id="166486"/>
    <lineage>
        <taxon>Bacteria</taxon>
        <taxon>Bacillati</taxon>
        <taxon>Bacillota</taxon>
        <taxon>Clostridia</taxon>
        <taxon>Lachnospirales</taxon>
        <taxon>Lachnospiraceae</taxon>
        <taxon>Roseburia</taxon>
    </lineage>
</organism>
<name>A0A3R6DX29_9FIRM</name>
<evidence type="ECO:0000313" key="1">
    <source>
        <dbReference type="EMBL" id="RHC12360.1"/>
    </source>
</evidence>
<accession>A0A3R6DX29</accession>
<dbReference type="RefSeq" id="WP_118599458.1">
    <property type="nucleotide sequence ID" value="NZ_QSHO01000028.1"/>
</dbReference>
<dbReference type="Proteomes" id="UP000283513">
    <property type="component" value="Unassembled WGS sequence"/>
</dbReference>
<gene>
    <name evidence="1" type="ORF">DW856_18980</name>
</gene>
<protein>
    <recommendedName>
        <fullName evidence="3">Minor capsid protein</fullName>
    </recommendedName>
</protein>
<dbReference type="InterPro" id="IPR021080">
    <property type="entry name" value="Minor_capsid_protein"/>
</dbReference>
<proteinExistence type="predicted"/>
<reference evidence="1 2" key="1">
    <citation type="submission" date="2018-08" db="EMBL/GenBank/DDBJ databases">
        <title>A genome reference for cultivated species of the human gut microbiota.</title>
        <authorList>
            <person name="Zou Y."/>
            <person name="Xue W."/>
            <person name="Luo G."/>
        </authorList>
    </citation>
    <scope>NUCLEOTIDE SEQUENCE [LARGE SCALE GENOMIC DNA]</scope>
    <source>
        <strain evidence="1 2">AM37-1AC</strain>
    </source>
</reference>
<dbReference type="Pfam" id="PF11114">
    <property type="entry name" value="Minor_capsid_2"/>
    <property type="match status" value="1"/>
</dbReference>
<evidence type="ECO:0000313" key="2">
    <source>
        <dbReference type="Proteomes" id="UP000283513"/>
    </source>
</evidence>
<dbReference type="AlphaFoldDB" id="A0A3R6DX29"/>
<dbReference type="EMBL" id="QSHO01000028">
    <property type="protein sequence ID" value="RHC12360.1"/>
    <property type="molecule type" value="Genomic_DNA"/>
</dbReference>
<evidence type="ECO:0008006" key="3">
    <source>
        <dbReference type="Google" id="ProtNLM"/>
    </source>
</evidence>
<comment type="caution">
    <text evidence="1">The sequence shown here is derived from an EMBL/GenBank/DDBJ whole genome shotgun (WGS) entry which is preliminary data.</text>
</comment>
<sequence length="136" mass="15776">MRYDRTVGNVNIRLDTSRIDGNLRRAQDKLDMQVLNDMIPYMPFQHGFMVGATNIVEPGLIETNVPYAHYQYMGELYLTEDGRSWAHSGEKKYPTGRPLHYDANGHPKATDHWFERAKETHGQEWVDLVKREVGRG</sequence>